<dbReference type="EMBL" id="FLRI01000399">
    <property type="protein sequence ID" value="SBT84286.1"/>
    <property type="molecule type" value="Genomic_DNA"/>
</dbReference>
<dbReference type="InterPro" id="IPR044885">
    <property type="entry name" value="PRESA_N_sf"/>
</dbReference>
<evidence type="ECO:0000256" key="1">
    <source>
        <dbReference type="SAM" id="MobiDB-lite"/>
    </source>
</evidence>
<evidence type="ECO:0000313" key="4">
    <source>
        <dbReference type="Proteomes" id="UP000242942"/>
    </source>
</evidence>
<protein>
    <recommendedName>
        <fullName evidence="2">Plasmodium RESA N-terminal domain-containing protein</fullName>
    </recommendedName>
</protein>
<organism evidence="3 4">
    <name type="scientific">Plasmodium ovale</name>
    <name type="common">malaria parasite P. ovale</name>
    <dbReference type="NCBI Taxonomy" id="36330"/>
    <lineage>
        <taxon>Eukaryota</taxon>
        <taxon>Sar</taxon>
        <taxon>Alveolata</taxon>
        <taxon>Apicomplexa</taxon>
        <taxon>Aconoidasida</taxon>
        <taxon>Haemosporida</taxon>
        <taxon>Plasmodiidae</taxon>
        <taxon>Plasmodium</taxon>
        <taxon>Plasmodium (Plasmodium)</taxon>
    </lineage>
</organism>
<dbReference type="PANTHER" id="PTHR36193:SF23">
    <property type="entry name" value="PHISTB DOMAIN-CONTAINING RESA-LIKE PROTEIN 1"/>
    <property type="match status" value="1"/>
</dbReference>
<evidence type="ECO:0000313" key="3">
    <source>
        <dbReference type="EMBL" id="SBT84286.1"/>
    </source>
</evidence>
<dbReference type="VEuPathDB" id="PlasmoDB:PocGH01_00042000"/>
<reference evidence="3 4" key="1">
    <citation type="submission" date="2016-06" db="EMBL/GenBank/DDBJ databases">
        <authorList>
            <consortium name="Pathogen Informatics"/>
        </authorList>
    </citation>
    <scope>NUCLEOTIDE SEQUENCE [LARGE SCALE GENOMIC DNA]</scope>
    <source>
        <strain evidence="3">PocGH01</strain>
    </source>
</reference>
<dbReference type="NCBIfam" id="TIGR01639">
    <property type="entry name" value="P_fal_TIGR01639"/>
    <property type="match status" value="1"/>
</dbReference>
<dbReference type="VEuPathDB" id="PlasmoDB:POWCR01_000032600"/>
<dbReference type="Pfam" id="PF09687">
    <property type="entry name" value="PRESAN"/>
    <property type="match status" value="1"/>
</dbReference>
<dbReference type="InterPro" id="IPR006526">
    <property type="entry name" value="Export_prot_PHISTa/b/c"/>
</dbReference>
<dbReference type="Proteomes" id="UP000242942">
    <property type="component" value="Unassembled WGS sequence"/>
</dbReference>
<dbReference type="InterPro" id="IPR019111">
    <property type="entry name" value="PRESA_N"/>
</dbReference>
<gene>
    <name evidence="3" type="primary">PocGH01_00042000</name>
    <name evidence="3" type="ORF">POCGH01_00042000</name>
</gene>
<feature type="compositionally biased region" description="Acidic residues" evidence="1">
    <location>
        <begin position="90"/>
        <end position="114"/>
    </location>
</feature>
<proteinExistence type="predicted"/>
<sequence length="312" mass="37371">MEGRKYVNIMFSRRNVLPILAILYYMLYNEYISECNSTQEKQLRIKCSRNLAEFNMRGQKRENRECIEKALGVYPRGLINYQIFKDLEDEDEDDDDCEEDDDDEEEDEDDEGGDEEKSKYNMVKYELMSRKNKLRDILDNMFECPMHRKNFELPPSMSDENLTEMINSLKTLSSKKEMFNIWKQIRWYERNKCVLLIDELWKVYKYLGRVYKINEYYGKKEWKKCYRAFINFMADVESYFNDQFISVLEDKSTTAEEFKDFIVYSINATMVLMNRAKNGCIPILNKGMLRSSTLDLDISIIKNLGKNARSRR</sequence>
<dbReference type="AlphaFoldDB" id="A0A1D3JF21"/>
<dbReference type="OrthoDB" id="384502at2759"/>
<dbReference type="PANTHER" id="PTHR36193">
    <property type="entry name" value="PHISTB DOMAIN-CONTAINING RESA-LIKE PROTEIN 1"/>
    <property type="match status" value="1"/>
</dbReference>
<feature type="domain" description="Plasmodium RESA N-terminal" evidence="2">
    <location>
        <begin position="157"/>
        <end position="279"/>
    </location>
</feature>
<accession>A0A1D3JF21</accession>
<feature type="region of interest" description="Disordered" evidence="1">
    <location>
        <begin position="90"/>
        <end position="117"/>
    </location>
</feature>
<dbReference type="Gene3D" id="6.10.280.180">
    <property type="entry name" value="Plasmodium RESA, N-terminal helical domain"/>
    <property type="match status" value="1"/>
</dbReference>
<evidence type="ECO:0000259" key="2">
    <source>
        <dbReference type="Pfam" id="PF09687"/>
    </source>
</evidence>
<keyword evidence="4" id="KW-1185">Reference proteome</keyword>
<name>A0A1D3JF21_PLAOA</name>